<evidence type="ECO:0000256" key="5">
    <source>
        <dbReference type="ARBA" id="ARBA00022741"/>
    </source>
</evidence>
<dbReference type="GO" id="GO:0005737">
    <property type="term" value="C:cytoplasm"/>
    <property type="evidence" value="ECO:0007669"/>
    <property type="project" value="InterPro"/>
</dbReference>
<dbReference type="InterPro" id="IPR006195">
    <property type="entry name" value="aa-tRNA-synth_II"/>
</dbReference>
<comment type="catalytic activity">
    <reaction evidence="10">
        <text>tRNA(Thr) + L-threonine + ATP = L-threonyl-tRNA(Thr) + AMP + diphosphate + H(+)</text>
        <dbReference type="Rhea" id="RHEA:24624"/>
        <dbReference type="Rhea" id="RHEA-COMP:9670"/>
        <dbReference type="Rhea" id="RHEA-COMP:9704"/>
        <dbReference type="ChEBI" id="CHEBI:15378"/>
        <dbReference type="ChEBI" id="CHEBI:30616"/>
        <dbReference type="ChEBI" id="CHEBI:33019"/>
        <dbReference type="ChEBI" id="CHEBI:57926"/>
        <dbReference type="ChEBI" id="CHEBI:78442"/>
        <dbReference type="ChEBI" id="CHEBI:78534"/>
        <dbReference type="ChEBI" id="CHEBI:456215"/>
        <dbReference type="EC" id="6.1.1.3"/>
    </reaction>
</comment>
<gene>
    <name evidence="12" type="ORF">Zmor_016376</name>
</gene>
<dbReference type="Proteomes" id="UP001168821">
    <property type="component" value="Unassembled WGS sequence"/>
</dbReference>
<dbReference type="PRINTS" id="PR01047">
    <property type="entry name" value="TRNASYNTHTHR"/>
</dbReference>
<keyword evidence="5" id="KW-0547">Nucleotide-binding</keyword>
<evidence type="ECO:0000313" key="12">
    <source>
        <dbReference type="EMBL" id="KAJ3615480.1"/>
    </source>
</evidence>
<dbReference type="Pfam" id="PF00587">
    <property type="entry name" value="tRNA-synt_2b"/>
    <property type="match status" value="1"/>
</dbReference>
<keyword evidence="4" id="KW-0479">Metal-binding</keyword>
<evidence type="ECO:0000256" key="10">
    <source>
        <dbReference type="ARBA" id="ARBA00049515"/>
    </source>
</evidence>
<dbReference type="InterPro" id="IPR002314">
    <property type="entry name" value="aa-tRNA-synt_IIb"/>
</dbReference>
<dbReference type="PANTHER" id="PTHR11451:SF56">
    <property type="entry name" value="THREONINE--TRNA LIGASE 1"/>
    <property type="match status" value="1"/>
</dbReference>
<dbReference type="GO" id="GO:0006435">
    <property type="term" value="P:threonyl-tRNA aminoacylation"/>
    <property type="evidence" value="ECO:0007669"/>
    <property type="project" value="InterPro"/>
</dbReference>
<keyword evidence="8" id="KW-0030">Aminoacyl-tRNA synthetase</keyword>
<feature type="domain" description="Aminoacyl-transfer RNA synthetases class-II family profile" evidence="11">
    <location>
        <begin position="1"/>
        <end position="122"/>
    </location>
</feature>
<dbReference type="InterPro" id="IPR045864">
    <property type="entry name" value="aa-tRNA-synth_II/BPL/LPL"/>
</dbReference>
<dbReference type="SUPFAM" id="SSF55681">
    <property type="entry name" value="Class II aaRS and biotin synthetases"/>
    <property type="match status" value="1"/>
</dbReference>
<evidence type="ECO:0000256" key="8">
    <source>
        <dbReference type="ARBA" id="ARBA00023146"/>
    </source>
</evidence>
<dbReference type="GO" id="GO:0004829">
    <property type="term" value="F:threonine-tRNA ligase activity"/>
    <property type="evidence" value="ECO:0007669"/>
    <property type="project" value="UniProtKB-EC"/>
</dbReference>
<proteinExistence type="inferred from homology"/>
<dbReference type="PANTHER" id="PTHR11451">
    <property type="entry name" value="THREONINE-TRNA LIGASE"/>
    <property type="match status" value="1"/>
</dbReference>
<name>A0AA38HGY1_9CUCU</name>
<evidence type="ECO:0000256" key="6">
    <source>
        <dbReference type="ARBA" id="ARBA00022840"/>
    </source>
</evidence>
<dbReference type="InterPro" id="IPR002320">
    <property type="entry name" value="Thr-tRNA-ligase_IIa"/>
</dbReference>
<evidence type="ECO:0000256" key="2">
    <source>
        <dbReference type="ARBA" id="ARBA00013163"/>
    </source>
</evidence>
<reference evidence="12" key="1">
    <citation type="journal article" date="2023" name="G3 (Bethesda)">
        <title>Whole genome assemblies of Zophobas morio and Tenebrio molitor.</title>
        <authorList>
            <person name="Kaur S."/>
            <person name="Stinson S.A."/>
            <person name="diCenzo G.C."/>
        </authorList>
    </citation>
    <scope>NUCLEOTIDE SEQUENCE</scope>
    <source>
        <strain evidence="12">QUZm001</strain>
    </source>
</reference>
<comment type="similarity">
    <text evidence="1">Belongs to the class-II aminoacyl-tRNA synthetase family.</text>
</comment>
<evidence type="ECO:0000259" key="11">
    <source>
        <dbReference type="PROSITE" id="PS50862"/>
    </source>
</evidence>
<evidence type="ECO:0000256" key="1">
    <source>
        <dbReference type="ARBA" id="ARBA00008226"/>
    </source>
</evidence>
<dbReference type="GO" id="GO:0005524">
    <property type="term" value="F:ATP binding"/>
    <property type="evidence" value="ECO:0007669"/>
    <property type="project" value="UniProtKB-KW"/>
</dbReference>
<dbReference type="Gene3D" id="3.30.930.10">
    <property type="entry name" value="Bira Bifunctional Protein, Domain 2"/>
    <property type="match status" value="1"/>
</dbReference>
<dbReference type="PROSITE" id="PS50862">
    <property type="entry name" value="AA_TRNA_LIGASE_II"/>
    <property type="match status" value="1"/>
</dbReference>
<dbReference type="AlphaFoldDB" id="A0AA38HGY1"/>
<protein>
    <recommendedName>
        <fullName evidence="2">threonine--tRNA ligase</fullName>
        <ecNumber evidence="2">6.1.1.3</ecNumber>
    </recommendedName>
    <alternativeName>
        <fullName evidence="9">Threonyl-tRNA synthetase</fullName>
    </alternativeName>
</protein>
<keyword evidence="3" id="KW-0436">Ligase</keyword>
<keyword evidence="13" id="KW-1185">Reference proteome</keyword>
<evidence type="ECO:0000256" key="4">
    <source>
        <dbReference type="ARBA" id="ARBA00022723"/>
    </source>
</evidence>
<organism evidence="12 13">
    <name type="scientific">Zophobas morio</name>
    <dbReference type="NCBI Taxonomy" id="2755281"/>
    <lineage>
        <taxon>Eukaryota</taxon>
        <taxon>Metazoa</taxon>
        <taxon>Ecdysozoa</taxon>
        <taxon>Arthropoda</taxon>
        <taxon>Hexapoda</taxon>
        <taxon>Insecta</taxon>
        <taxon>Pterygota</taxon>
        <taxon>Neoptera</taxon>
        <taxon>Endopterygota</taxon>
        <taxon>Coleoptera</taxon>
        <taxon>Polyphaga</taxon>
        <taxon>Cucujiformia</taxon>
        <taxon>Tenebrionidae</taxon>
        <taxon>Zophobas</taxon>
    </lineage>
</organism>
<evidence type="ECO:0000256" key="3">
    <source>
        <dbReference type="ARBA" id="ARBA00022598"/>
    </source>
</evidence>
<evidence type="ECO:0000313" key="13">
    <source>
        <dbReference type="Proteomes" id="UP001168821"/>
    </source>
</evidence>
<evidence type="ECO:0000256" key="9">
    <source>
        <dbReference type="ARBA" id="ARBA00031900"/>
    </source>
</evidence>
<keyword evidence="6" id="KW-0067">ATP-binding</keyword>
<dbReference type="GO" id="GO:0046872">
    <property type="term" value="F:metal ion binding"/>
    <property type="evidence" value="ECO:0007669"/>
    <property type="project" value="UniProtKB-KW"/>
</dbReference>
<evidence type="ECO:0000256" key="7">
    <source>
        <dbReference type="ARBA" id="ARBA00022917"/>
    </source>
</evidence>
<sequence length="122" mass="14633">MFTPMELPKEEMVLKPMSCPHHISIYNSKQRSYRDLPLRLAEHALQYRYESSGSLTGLERVRAMELTDSHIFCRQDQIKEEFKRAYKLIQEVLQTFHIDVDYLSLSLRDPKDKEKYFDDDKM</sequence>
<accession>A0AA38HGY1</accession>
<comment type="caution">
    <text evidence="12">The sequence shown here is derived from an EMBL/GenBank/DDBJ whole genome shotgun (WGS) entry which is preliminary data.</text>
</comment>
<dbReference type="EMBL" id="JALNTZ010004115">
    <property type="protein sequence ID" value="KAJ3615480.1"/>
    <property type="molecule type" value="Genomic_DNA"/>
</dbReference>
<dbReference type="EC" id="6.1.1.3" evidence="2"/>
<keyword evidence="7" id="KW-0648">Protein biosynthesis</keyword>